<dbReference type="Pfam" id="PF00174">
    <property type="entry name" value="Oxidored_molyb"/>
    <property type="match status" value="1"/>
</dbReference>
<keyword evidence="4" id="KW-1185">Reference proteome</keyword>
<evidence type="ECO:0000313" key="3">
    <source>
        <dbReference type="EMBL" id="MBM7121018.1"/>
    </source>
</evidence>
<dbReference type="Gene3D" id="3.90.420.10">
    <property type="entry name" value="Oxidoreductase, molybdopterin-binding domain"/>
    <property type="match status" value="1"/>
</dbReference>
<evidence type="ECO:0000259" key="2">
    <source>
        <dbReference type="Pfam" id="PF00174"/>
    </source>
</evidence>
<dbReference type="EMBL" id="JADIKC010000003">
    <property type="protein sequence ID" value="MBM7121018.1"/>
    <property type="molecule type" value="Genomic_DNA"/>
</dbReference>
<dbReference type="Proteomes" id="UP001430065">
    <property type="component" value="Unassembled WGS sequence"/>
</dbReference>
<feature type="chain" id="PRO_5046699132" evidence="1">
    <location>
        <begin position="27"/>
        <end position="178"/>
    </location>
</feature>
<feature type="domain" description="Oxidoreductase molybdopterin-binding" evidence="2">
    <location>
        <begin position="73"/>
        <end position="171"/>
    </location>
</feature>
<evidence type="ECO:0000256" key="1">
    <source>
        <dbReference type="SAM" id="SignalP"/>
    </source>
</evidence>
<proteinExistence type="predicted"/>
<evidence type="ECO:0000313" key="4">
    <source>
        <dbReference type="Proteomes" id="UP001430065"/>
    </source>
</evidence>
<dbReference type="InterPro" id="IPR000572">
    <property type="entry name" value="OxRdtase_Mopterin-bd_dom"/>
</dbReference>
<dbReference type="SUPFAM" id="SSF56524">
    <property type="entry name" value="Oxidoreductase molybdopterin-binding domain"/>
    <property type="match status" value="1"/>
</dbReference>
<comment type="caution">
    <text evidence="3">The sequence shown here is derived from an EMBL/GenBank/DDBJ whole genome shotgun (WGS) entry which is preliminary data.</text>
</comment>
<dbReference type="PROSITE" id="PS51257">
    <property type="entry name" value="PROKAR_LIPOPROTEIN"/>
    <property type="match status" value="1"/>
</dbReference>
<protein>
    <submittedName>
        <fullName evidence="3">Molybdopterin-dependent oxidoreductase</fullName>
    </submittedName>
</protein>
<accession>A0ABS2JRE7</accession>
<name>A0ABS2JRE7_9GAMM</name>
<dbReference type="RefSeq" id="WP_204635443.1">
    <property type="nucleotide sequence ID" value="NZ_JADIKC010000003.1"/>
</dbReference>
<keyword evidence="1" id="KW-0732">Signal</keyword>
<reference evidence="3 4" key="1">
    <citation type="submission" date="2020-10" db="EMBL/GenBank/DDBJ databases">
        <title>Phylogeny of dyella-like bacteria.</title>
        <authorList>
            <person name="Fu J."/>
        </authorList>
    </citation>
    <scope>NUCLEOTIDE SEQUENCE [LARGE SCALE GENOMIC DNA]</scope>
    <source>
        <strain evidence="3 4">THG-B117</strain>
    </source>
</reference>
<sequence>MARQTWNRFALGFVLLGACGILAVHAAEAPVTTGTATVQLVAPGKPALSLDAKTLAGMPHEQVTAAAHDEPASQWGGVRLEDILSRAGVSLDKPLRGKALASFVRVTAADQYQVVFGLADLDATLGHTQVLLVDTRDGKPLDKDGPLRLLVPGDKRPARWVRNVTMIEVVDGGTTQRP</sequence>
<feature type="signal peptide" evidence="1">
    <location>
        <begin position="1"/>
        <end position="26"/>
    </location>
</feature>
<dbReference type="InterPro" id="IPR036374">
    <property type="entry name" value="OxRdtase_Mopterin-bd_sf"/>
</dbReference>
<organism evidence="3 4">
    <name type="scientific">Dyella kyungheensis</name>
    <dbReference type="NCBI Taxonomy" id="1242174"/>
    <lineage>
        <taxon>Bacteria</taxon>
        <taxon>Pseudomonadati</taxon>
        <taxon>Pseudomonadota</taxon>
        <taxon>Gammaproteobacteria</taxon>
        <taxon>Lysobacterales</taxon>
        <taxon>Rhodanobacteraceae</taxon>
        <taxon>Dyella</taxon>
    </lineage>
</organism>
<gene>
    <name evidence="3" type="ORF">ISP20_07575</name>
</gene>